<sequence length="51" mass="6020">MPPFFLKAEKKIGQEAYYKVLRFTILPWLNATHSEDNYMWTQDGAPSLCRI</sequence>
<protein>
    <submittedName>
        <fullName evidence="1">Uncharacterized protein</fullName>
    </submittedName>
</protein>
<organism evidence="1">
    <name type="scientific">Lepeophtheirus salmonis</name>
    <name type="common">Salmon louse</name>
    <name type="synonym">Caligus salmonis</name>
    <dbReference type="NCBI Taxonomy" id="72036"/>
    <lineage>
        <taxon>Eukaryota</taxon>
        <taxon>Metazoa</taxon>
        <taxon>Ecdysozoa</taxon>
        <taxon>Arthropoda</taxon>
        <taxon>Crustacea</taxon>
        <taxon>Multicrustacea</taxon>
        <taxon>Hexanauplia</taxon>
        <taxon>Copepoda</taxon>
        <taxon>Siphonostomatoida</taxon>
        <taxon>Caligidae</taxon>
        <taxon>Lepeophtheirus</taxon>
    </lineage>
</organism>
<dbReference type="AlphaFoldDB" id="A0A0K2TZ92"/>
<proteinExistence type="predicted"/>
<accession>A0A0K2TZ92</accession>
<dbReference type="EMBL" id="HACA01013819">
    <property type="protein sequence ID" value="CDW31180.1"/>
    <property type="molecule type" value="Transcribed_RNA"/>
</dbReference>
<reference evidence="1" key="1">
    <citation type="submission" date="2014-05" db="EMBL/GenBank/DDBJ databases">
        <authorList>
            <person name="Chronopoulou M."/>
        </authorList>
    </citation>
    <scope>NUCLEOTIDE SEQUENCE</scope>
    <source>
        <tissue evidence="1">Whole organism</tissue>
    </source>
</reference>
<evidence type="ECO:0000313" key="1">
    <source>
        <dbReference type="EMBL" id="CDW31180.1"/>
    </source>
</evidence>
<name>A0A0K2TZ92_LEPSM</name>